<dbReference type="Pfam" id="PF00515">
    <property type="entry name" value="TPR_1"/>
    <property type="match status" value="1"/>
</dbReference>
<keyword evidence="2 3" id="KW-0802">TPR repeat</keyword>
<accession>A0A3D8JSZ4</accession>
<evidence type="ECO:0000313" key="4">
    <source>
        <dbReference type="EMBL" id="RDU96158.1"/>
    </source>
</evidence>
<evidence type="ECO:0000256" key="2">
    <source>
        <dbReference type="ARBA" id="ARBA00022803"/>
    </source>
</evidence>
<dbReference type="EMBL" id="QRGA01000016">
    <property type="protein sequence ID" value="RDU96158.1"/>
    <property type="molecule type" value="Genomic_DNA"/>
</dbReference>
<dbReference type="InterPro" id="IPR011990">
    <property type="entry name" value="TPR-like_helical_dom_sf"/>
</dbReference>
<dbReference type="SUPFAM" id="SSF48452">
    <property type="entry name" value="TPR-like"/>
    <property type="match status" value="1"/>
</dbReference>
<feature type="repeat" description="TPR" evidence="3">
    <location>
        <begin position="107"/>
        <end position="140"/>
    </location>
</feature>
<dbReference type="Proteomes" id="UP000256838">
    <property type="component" value="Unassembled WGS sequence"/>
</dbReference>
<dbReference type="InterPro" id="IPR002201">
    <property type="entry name" value="Glyco_trans_9"/>
</dbReference>
<sequence>MNPSVDTLLDEAQRHFQAGRLEEAARILRDVVDKYPTNGDAIEGLAYIAASRNEVELAADYFDLAIAHLPSELERLHNAAGANQAAGRHKRANELLLQCLQLAPNDLAILNAAGMSFSELGEHERALQVLARAGELSPRTWQIHYNIGRSLGFLGRFDEEIAAYRRAIELKPNSAIVYVNLGVALRDQHRFDEALRVFKKAIEIDPNHAGARTNRSHTNLLLGHYEHGWREYEWRWRDGGMRHDFGDNLWLGDKPIEGKTLLVHSEQGFGDTLQFVRYVAWLADKGARVVLRVQDPLLPLIQGFPGADVVIGTHHSVPAFDYHCPLMSLPHALKAHARPIPADSYLFADPALRVQWQARLGDAGVRPRIGVAWSGSRTHANDRRFRSVMLAEWASLFEVDAQFVSLVKDVREHDRETLGSLTALHDVSDALDTFADTAGLMAELDLVICIDTAVAHLAGALGKPVWVLLPYSPDWRWLLNRTDSPWYPSARLFRQPTRGDWTSVIAAARLALDEFVRQFHQQRS</sequence>
<dbReference type="SMART" id="SM00028">
    <property type="entry name" value="TPR"/>
    <property type="match status" value="6"/>
</dbReference>
<dbReference type="SUPFAM" id="SSF53756">
    <property type="entry name" value="UDP-Glycosyltransferase/glycogen phosphorylase"/>
    <property type="match status" value="1"/>
</dbReference>
<dbReference type="Gene3D" id="1.25.40.10">
    <property type="entry name" value="Tetratricopeptide repeat domain"/>
    <property type="match status" value="1"/>
</dbReference>
<evidence type="ECO:0000256" key="1">
    <source>
        <dbReference type="ARBA" id="ARBA00022737"/>
    </source>
</evidence>
<dbReference type="PANTHER" id="PTHR44943:SF4">
    <property type="entry name" value="TPR REPEAT-CONTAINING PROTEIN MJ0798"/>
    <property type="match status" value="1"/>
</dbReference>
<reference evidence="4 5" key="1">
    <citation type="submission" date="2018-08" db="EMBL/GenBank/DDBJ databases">
        <title>Paraburkholderia sp. DHOM06 isolated from forest soil.</title>
        <authorList>
            <person name="Gao Z.-H."/>
            <person name="Qiu L.-H."/>
        </authorList>
    </citation>
    <scope>NUCLEOTIDE SEQUENCE [LARGE SCALE GENOMIC DNA]</scope>
    <source>
        <strain evidence="4 5">DHOM06</strain>
    </source>
</reference>
<dbReference type="Pfam" id="PF13181">
    <property type="entry name" value="TPR_8"/>
    <property type="match status" value="1"/>
</dbReference>
<dbReference type="PROSITE" id="PS50005">
    <property type="entry name" value="TPR"/>
    <property type="match status" value="3"/>
</dbReference>
<proteinExistence type="predicted"/>
<organism evidence="4 5">
    <name type="scientific">Trinickia dinghuensis</name>
    <dbReference type="NCBI Taxonomy" id="2291023"/>
    <lineage>
        <taxon>Bacteria</taxon>
        <taxon>Pseudomonadati</taxon>
        <taxon>Pseudomonadota</taxon>
        <taxon>Betaproteobacteria</taxon>
        <taxon>Burkholderiales</taxon>
        <taxon>Burkholderiaceae</taxon>
        <taxon>Trinickia</taxon>
    </lineage>
</organism>
<comment type="caution">
    <text evidence="4">The sequence shown here is derived from an EMBL/GenBank/DDBJ whole genome shotgun (WGS) entry which is preliminary data.</text>
</comment>
<keyword evidence="1" id="KW-0677">Repeat</keyword>
<dbReference type="Pfam" id="PF01075">
    <property type="entry name" value="Glyco_transf_9"/>
    <property type="match status" value="1"/>
</dbReference>
<dbReference type="OrthoDB" id="9814129at2"/>
<evidence type="ECO:0000256" key="3">
    <source>
        <dbReference type="PROSITE-ProRule" id="PRU00339"/>
    </source>
</evidence>
<gene>
    <name evidence="4" type="ORF">DWV00_26170</name>
</gene>
<protein>
    <submittedName>
        <fullName evidence="4">Tetratricopeptide repeat protein</fullName>
    </submittedName>
</protein>
<keyword evidence="5" id="KW-1185">Reference proteome</keyword>
<feature type="repeat" description="TPR" evidence="3">
    <location>
        <begin position="141"/>
        <end position="174"/>
    </location>
</feature>
<name>A0A3D8JSZ4_9BURK</name>
<feature type="repeat" description="TPR" evidence="3">
    <location>
        <begin position="175"/>
        <end position="208"/>
    </location>
</feature>
<dbReference type="InterPro" id="IPR051685">
    <property type="entry name" value="Ycf3/AcsC/BcsC/TPR_MFPF"/>
</dbReference>
<dbReference type="Gene3D" id="3.40.50.2000">
    <property type="entry name" value="Glycogen Phosphorylase B"/>
    <property type="match status" value="1"/>
</dbReference>
<dbReference type="Pfam" id="PF13432">
    <property type="entry name" value="TPR_16"/>
    <property type="match status" value="1"/>
</dbReference>
<dbReference type="PROSITE" id="PS50293">
    <property type="entry name" value="TPR_REGION"/>
    <property type="match status" value="1"/>
</dbReference>
<evidence type="ECO:0000313" key="5">
    <source>
        <dbReference type="Proteomes" id="UP000256838"/>
    </source>
</evidence>
<dbReference type="AlphaFoldDB" id="A0A3D8JSZ4"/>
<dbReference type="GO" id="GO:0016757">
    <property type="term" value="F:glycosyltransferase activity"/>
    <property type="evidence" value="ECO:0007669"/>
    <property type="project" value="InterPro"/>
</dbReference>
<dbReference type="PANTHER" id="PTHR44943">
    <property type="entry name" value="CELLULOSE SYNTHASE OPERON PROTEIN C"/>
    <property type="match status" value="1"/>
</dbReference>
<dbReference type="InterPro" id="IPR019734">
    <property type="entry name" value="TPR_rpt"/>
</dbReference>
<dbReference type="RefSeq" id="WP_115536541.1">
    <property type="nucleotide sequence ID" value="NZ_QRGA01000016.1"/>
</dbReference>